<organism evidence="2 3">
    <name type="scientific">Egicoccus halophilus</name>
    <dbReference type="NCBI Taxonomy" id="1670830"/>
    <lineage>
        <taxon>Bacteria</taxon>
        <taxon>Bacillati</taxon>
        <taxon>Actinomycetota</taxon>
        <taxon>Nitriliruptoria</taxon>
        <taxon>Egicoccales</taxon>
        <taxon>Egicoccaceae</taxon>
        <taxon>Egicoccus</taxon>
    </lineage>
</organism>
<feature type="transmembrane region" description="Helical" evidence="1">
    <location>
        <begin position="65"/>
        <end position="88"/>
    </location>
</feature>
<keyword evidence="1" id="KW-1133">Transmembrane helix</keyword>
<proteinExistence type="predicted"/>
<dbReference type="RefSeq" id="WP_130648491.1">
    <property type="nucleotide sequence ID" value="NZ_BMHA01000005.1"/>
</dbReference>
<dbReference type="OrthoDB" id="5177307at2"/>
<evidence type="ECO:0000313" key="3">
    <source>
        <dbReference type="Proteomes" id="UP000650511"/>
    </source>
</evidence>
<dbReference type="EMBL" id="BMHA01000005">
    <property type="protein sequence ID" value="GGI05671.1"/>
    <property type="molecule type" value="Genomic_DNA"/>
</dbReference>
<dbReference type="Proteomes" id="UP000650511">
    <property type="component" value="Unassembled WGS sequence"/>
</dbReference>
<reference evidence="2" key="2">
    <citation type="submission" date="2020-09" db="EMBL/GenBank/DDBJ databases">
        <authorList>
            <person name="Sun Q."/>
            <person name="Zhou Y."/>
        </authorList>
    </citation>
    <scope>NUCLEOTIDE SEQUENCE</scope>
    <source>
        <strain evidence="2">CGMCC 1.14988</strain>
    </source>
</reference>
<name>A0A8J3A7K5_9ACTN</name>
<sequence>MGEWFGEFGAALPDALRAAYQFGDPYDLGRGWVGLVVMVLWVGPLMILPLWLAKIFRGKREWLSAAMGVMAGSSFLWWLHGVIPHAWIQFTESNENVLSGTIIPATAGIDINPDYRLDIASNLYSVITEGVVGAMMVIGIVLTCWLALRVQKSLPKTLAPGETKPEAGGYK</sequence>
<dbReference type="AlphaFoldDB" id="A0A8J3A7K5"/>
<feature type="transmembrane region" description="Helical" evidence="1">
    <location>
        <begin position="32"/>
        <end position="53"/>
    </location>
</feature>
<keyword evidence="1" id="KW-0812">Transmembrane</keyword>
<reference evidence="2" key="1">
    <citation type="journal article" date="2014" name="Int. J. Syst. Evol. Microbiol.">
        <title>Complete genome sequence of Corynebacterium casei LMG S-19264T (=DSM 44701T), isolated from a smear-ripened cheese.</title>
        <authorList>
            <consortium name="US DOE Joint Genome Institute (JGI-PGF)"/>
            <person name="Walter F."/>
            <person name="Albersmeier A."/>
            <person name="Kalinowski J."/>
            <person name="Ruckert C."/>
        </authorList>
    </citation>
    <scope>NUCLEOTIDE SEQUENCE</scope>
    <source>
        <strain evidence="2">CGMCC 1.14988</strain>
    </source>
</reference>
<gene>
    <name evidence="2" type="ORF">GCM10011354_15250</name>
</gene>
<keyword evidence="1" id="KW-0472">Membrane</keyword>
<evidence type="ECO:0000313" key="2">
    <source>
        <dbReference type="EMBL" id="GGI05671.1"/>
    </source>
</evidence>
<accession>A0A8J3A7K5</accession>
<feature type="transmembrane region" description="Helical" evidence="1">
    <location>
        <begin position="123"/>
        <end position="148"/>
    </location>
</feature>
<protein>
    <submittedName>
        <fullName evidence="2">Uncharacterized protein</fullName>
    </submittedName>
</protein>
<evidence type="ECO:0000256" key="1">
    <source>
        <dbReference type="SAM" id="Phobius"/>
    </source>
</evidence>
<keyword evidence="3" id="KW-1185">Reference proteome</keyword>
<comment type="caution">
    <text evidence="2">The sequence shown here is derived from an EMBL/GenBank/DDBJ whole genome shotgun (WGS) entry which is preliminary data.</text>
</comment>